<keyword evidence="4" id="KW-1185">Reference proteome</keyword>
<reference evidence="3 4" key="1">
    <citation type="submission" date="2020-02" db="EMBL/GenBank/DDBJ databases">
        <title>Whole-genome analyses of novel actinobacteria.</title>
        <authorList>
            <person name="Sahin N."/>
        </authorList>
    </citation>
    <scope>NUCLEOTIDE SEQUENCE [LARGE SCALE GENOMIC DNA]</scope>
    <source>
        <strain evidence="3 4">A7024</strain>
    </source>
</reference>
<dbReference type="AlphaFoldDB" id="A0A6G4UA00"/>
<dbReference type="EMBL" id="JAAKZV010000212">
    <property type="protein sequence ID" value="NGN68550.1"/>
    <property type="molecule type" value="Genomic_DNA"/>
</dbReference>
<dbReference type="InterPro" id="IPR024301">
    <property type="entry name" value="Amidase_6"/>
</dbReference>
<protein>
    <recommendedName>
        <fullName evidence="2">Putative amidase domain-containing protein</fullName>
    </recommendedName>
</protein>
<organism evidence="3 4">
    <name type="scientific">Streptomyces coryli</name>
    <dbReference type="NCBI Taxonomy" id="1128680"/>
    <lineage>
        <taxon>Bacteria</taxon>
        <taxon>Bacillati</taxon>
        <taxon>Actinomycetota</taxon>
        <taxon>Actinomycetes</taxon>
        <taxon>Kitasatosporales</taxon>
        <taxon>Streptomycetaceae</taxon>
        <taxon>Streptomyces</taxon>
    </lineage>
</organism>
<dbReference type="Proteomes" id="UP000481583">
    <property type="component" value="Unassembled WGS sequence"/>
</dbReference>
<sequence length="396" mass="43330">MGTKATLPRRALVVAVVTGVAGGVLAMAPAQAAKPQATALAGDAQTYFAGENALRVGTTGAAAKTTEAARELAVTEAFAKVREDRLTARKQQKQIADRAGTEFTSAETNVVPAGAVRADGDTAKLRVEERTSFTYAQGQADPYAYRARHDLTFTRDGGQWRLAAVHTPDASGLSVPKKLSPAQLDRAEQTADTMRTALAKNAAKRAAANKTRMAGGGQTTKAAKAAGYDYRAMVDWALRYALEDRDKLPYTPDENDCTTFVSWALRTGGWEEVSGYYTNDDAWWWKDWCDGEWYCKPQHSYTFGGAPNFQRFAVNESERVTNLGNVWDVLLADVVQYDVPNYGEEHEPGHTMMVTDFSGTMPLLSYHSSPDGERKNKPLIDILTGNEGQDFWAYRT</sequence>
<evidence type="ECO:0000256" key="1">
    <source>
        <dbReference type="SAM" id="SignalP"/>
    </source>
</evidence>
<dbReference type="Pfam" id="PF12671">
    <property type="entry name" value="Amidase_6"/>
    <property type="match status" value="1"/>
</dbReference>
<dbReference type="InterPro" id="IPR032710">
    <property type="entry name" value="NTF2-like_dom_sf"/>
</dbReference>
<feature type="signal peptide" evidence="1">
    <location>
        <begin position="1"/>
        <end position="32"/>
    </location>
</feature>
<evidence type="ECO:0000313" key="4">
    <source>
        <dbReference type="Proteomes" id="UP000481583"/>
    </source>
</evidence>
<dbReference type="PANTHER" id="PTHR40032:SF1">
    <property type="entry name" value="EXPORTED PROTEIN"/>
    <property type="match status" value="1"/>
</dbReference>
<dbReference type="PROSITE" id="PS51318">
    <property type="entry name" value="TAT"/>
    <property type="match status" value="1"/>
</dbReference>
<dbReference type="PANTHER" id="PTHR40032">
    <property type="entry name" value="EXPORTED PROTEIN-RELATED"/>
    <property type="match status" value="1"/>
</dbReference>
<feature type="domain" description="Putative amidase" evidence="2">
    <location>
        <begin position="228"/>
        <end position="392"/>
    </location>
</feature>
<dbReference type="SUPFAM" id="SSF54427">
    <property type="entry name" value="NTF2-like"/>
    <property type="match status" value="1"/>
</dbReference>
<feature type="chain" id="PRO_5026137940" description="Putative amidase domain-containing protein" evidence="1">
    <location>
        <begin position="33"/>
        <end position="396"/>
    </location>
</feature>
<evidence type="ECO:0000259" key="2">
    <source>
        <dbReference type="Pfam" id="PF12671"/>
    </source>
</evidence>
<keyword evidence="1" id="KW-0732">Signal</keyword>
<dbReference type="InterPro" id="IPR006311">
    <property type="entry name" value="TAT_signal"/>
</dbReference>
<proteinExistence type="predicted"/>
<gene>
    <name evidence="3" type="ORF">G5C51_32215</name>
</gene>
<evidence type="ECO:0000313" key="3">
    <source>
        <dbReference type="EMBL" id="NGN68550.1"/>
    </source>
</evidence>
<accession>A0A6G4UA00</accession>
<name>A0A6G4UA00_9ACTN</name>
<comment type="caution">
    <text evidence="3">The sequence shown here is derived from an EMBL/GenBank/DDBJ whole genome shotgun (WGS) entry which is preliminary data.</text>
</comment>